<reference evidence="1 2" key="1">
    <citation type="submission" date="2020-08" db="EMBL/GenBank/DDBJ databases">
        <title>Genomic Encyclopedia of Type Strains, Phase IV (KMG-IV): sequencing the most valuable type-strain genomes for metagenomic binning, comparative biology and taxonomic classification.</title>
        <authorList>
            <person name="Goeker M."/>
        </authorList>
    </citation>
    <scope>NUCLEOTIDE SEQUENCE [LARGE SCALE GENOMIC DNA]</scope>
    <source>
        <strain evidence="1 2">DSM 27939</strain>
    </source>
</reference>
<evidence type="ECO:0000313" key="2">
    <source>
        <dbReference type="Proteomes" id="UP000552709"/>
    </source>
</evidence>
<sequence length="109" mass="11562">MSVDARPFRQLTTPSGAVIKAGPPKLNPLALGVSGRPGGVVSDNATHTIPVYVALGNPPADLVDNALVTVDVEPDRLQSFRILRNGIDKQAGIWKLYVRAEADTSGYEP</sequence>
<dbReference type="Proteomes" id="UP000552709">
    <property type="component" value="Unassembled WGS sequence"/>
</dbReference>
<name>A0A7W8JW01_9DEIO</name>
<dbReference type="EMBL" id="JACHFL010000008">
    <property type="protein sequence ID" value="MBB5364000.1"/>
    <property type="molecule type" value="Genomic_DNA"/>
</dbReference>
<gene>
    <name evidence="1" type="ORF">HNQ08_003107</name>
</gene>
<accession>A0A7W8JW01</accession>
<keyword evidence="2" id="KW-1185">Reference proteome</keyword>
<dbReference type="RefSeq" id="WP_184133764.1">
    <property type="nucleotide sequence ID" value="NZ_JACHFL010000008.1"/>
</dbReference>
<organism evidence="1 2">
    <name type="scientific">Deinococcus humi</name>
    <dbReference type="NCBI Taxonomy" id="662880"/>
    <lineage>
        <taxon>Bacteria</taxon>
        <taxon>Thermotogati</taxon>
        <taxon>Deinococcota</taxon>
        <taxon>Deinococci</taxon>
        <taxon>Deinococcales</taxon>
        <taxon>Deinococcaceae</taxon>
        <taxon>Deinococcus</taxon>
    </lineage>
</organism>
<protein>
    <submittedName>
        <fullName evidence="1">Uncharacterized protein</fullName>
    </submittedName>
</protein>
<proteinExistence type="predicted"/>
<dbReference type="AlphaFoldDB" id="A0A7W8JW01"/>
<comment type="caution">
    <text evidence="1">The sequence shown here is derived from an EMBL/GenBank/DDBJ whole genome shotgun (WGS) entry which is preliminary data.</text>
</comment>
<evidence type="ECO:0000313" key="1">
    <source>
        <dbReference type="EMBL" id="MBB5364000.1"/>
    </source>
</evidence>